<evidence type="ECO:0000256" key="1">
    <source>
        <dbReference type="SAM" id="MobiDB-lite"/>
    </source>
</evidence>
<dbReference type="Proteomes" id="UP001141552">
    <property type="component" value="Unassembled WGS sequence"/>
</dbReference>
<protein>
    <submittedName>
        <fullName evidence="2">Uncharacterized protein</fullName>
    </submittedName>
</protein>
<keyword evidence="3" id="KW-1185">Reference proteome</keyword>
<feature type="region of interest" description="Disordered" evidence="1">
    <location>
        <begin position="1"/>
        <end position="45"/>
    </location>
</feature>
<evidence type="ECO:0000313" key="2">
    <source>
        <dbReference type="EMBL" id="KAJ4830531.1"/>
    </source>
</evidence>
<dbReference type="AlphaFoldDB" id="A0A9Q0FFK4"/>
<reference evidence="2" key="1">
    <citation type="submission" date="2022-02" db="EMBL/GenBank/DDBJ databases">
        <authorList>
            <person name="Henning P.M."/>
            <person name="McCubbin A.G."/>
            <person name="Shore J.S."/>
        </authorList>
    </citation>
    <scope>NUCLEOTIDE SEQUENCE</scope>
    <source>
        <strain evidence="2">F60SS</strain>
        <tissue evidence="2">Leaves</tissue>
    </source>
</reference>
<accession>A0A9Q0FFK4</accession>
<proteinExistence type="predicted"/>
<sequence length="84" mass="9829">MPSFFIRPDSPPPRHRPRPTVIPRKLDFDTSSSPPPTTTTTTNTPTVSYLDSLIQMLQKWRLKWEEDENAARLAYKRRALMSMR</sequence>
<reference evidence="2" key="2">
    <citation type="journal article" date="2023" name="Plants (Basel)">
        <title>Annotation of the Turnera subulata (Passifloraceae) Draft Genome Reveals the S-Locus Evolved after the Divergence of Turneroideae from Passifloroideae in a Stepwise Manner.</title>
        <authorList>
            <person name="Henning P.M."/>
            <person name="Roalson E.H."/>
            <person name="Mir W."/>
            <person name="McCubbin A.G."/>
            <person name="Shore J.S."/>
        </authorList>
    </citation>
    <scope>NUCLEOTIDE SEQUENCE</scope>
    <source>
        <strain evidence="2">F60SS</strain>
    </source>
</reference>
<comment type="caution">
    <text evidence="2">The sequence shown here is derived from an EMBL/GenBank/DDBJ whole genome shotgun (WGS) entry which is preliminary data.</text>
</comment>
<gene>
    <name evidence="2" type="ORF">Tsubulata_029608</name>
</gene>
<name>A0A9Q0FFK4_9ROSI</name>
<organism evidence="2 3">
    <name type="scientific">Turnera subulata</name>
    <dbReference type="NCBI Taxonomy" id="218843"/>
    <lineage>
        <taxon>Eukaryota</taxon>
        <taxon>Viridiplantae</taxon>
        <taxon>Streptophyta</taxon>
        <taxon>Embryophyta</taxon>
        <taxon>Tracheophyta</taxon>
        <taxon>Spermatophyta</taxon>
        <taxon>Magnoliopsida</taxon>
        <taxon>eudicotyledons</taxon>
        <taxon>Gunneridae</taxon>
        <taxon>Pentapetalae</taxon>
        <taxon>rosids</taxon>
        <taxon>fabids</taxon>
        <taxon>Malpighiales</taxon>
        <taxon>Passifloraceae</taxon>
        <taxon>Turnera</taxon>
    </lineage>
</organism>
<dbReference type="EMBL" id="JAKUCV010005622">
    <property type="protein sequence ID" value="KAJ4830531.1"/>
    <property type="molecule type" value="Genomic_DNA"/>
</dbReference>
<evidence type="ECO:0000313" key="3">
    <source>
        <dbReference type="Proteomes" id="UP001141552"/>
    </source>
</evidence>